<feature type="region of interest" description="Disordered" evidence="1">
    <location>
        <begin position="31"/>
        <end position="57"/>
    </location>
</feature>
<evidence type="ECO:0000313" key="2">
    <source>
        <dbReference type="EMBL" id="GIM89968.1"/>
    </source>
</evidence>
<name>A0A919T6W6_9ACTN</name>
<dbReference type="AlphaFoldDB" id="A0A919T6W6"/>
<dbReference type="EMBL" id="BOQN01000022">
    <property type="protein sequence ID" value="GIM89968.1"/>
    <property type="molecule type" value="Genomic_DNA"/>
</dbReference>
<proteinExistence type="predicted"/>
<accession>A0A919T6W6</accession>
<protein>
    <submittedName>
        <fullName evidence="2">Uncharacterized protein</fullName>
    </submittedName>
</protein>
<gene>
    <name evidence="2" type="ORF">Ato02nite_017610</name>
</gene>
<dbReference type="Proteomes" id="UP000677082">
    <property type="component" value="Unassembled WGS sequence"/>
</dbReference>
<evidence type="ECO:0000313" key="3">
    <source>
        <dbReference type="Proteomes" id="UP000677082"/>
    </source>
</evidence>
<reference evidence="2 3" key="1">
    <citation type="submission" date="2021-03" db="EMBL/GenBank/DDBJ databases">
        <title>Whole genome shotgun sequence of Actinoplanes toevensis NBRC 105298.</title>
        <authorList>
            <person name="Komaki H."/>
            <person name="Tamura T."/>
        </authorList>
    </citation>
    <scope>NUCLEOTIDE SEQUENCE [LARGE SCALE GENOMIC DNA]</scope>
    <source>
        <strain evidence="2 3">NBRC 105298</strain>
    </source>
</reference>
<evidence type="ECO:0000256" key="1">
    <source>
        <dbReference type="SAM" id="MobiDB-lite"/>
    </source>
</evidence>
<comment type="caution">
    <text evidence="2">The sequence shown here is derived from an EMBL/GenBank/DDBJ whole genome shotgun (WGS) entry which is preliminary data.</text>
</comment>
<keyword evidence="3" id="KW-1185">Reference proteome</keyword>
<organism evidence="2 3">
    <name type="scientific">Paractinoplanes toevensis</name>
    <dbReference type="NCBI Taxonomy" id="571911"/>
    <lineage>
        <taxon>Bacteria</taxon>
        <taxon>Bacillati</taxon>
        <taxon>Actinomycetota</taxon>
        <taxon>Actinomycetes</taxon>
        <taxon>Micromonosporales</taxon>
        <taxon>Micromonosporaceae</taxon>
        <taxon>Paractinoplanes</taxon>
    </lineage>
</organism>
<sequence>MRSGCLIRRPIRRGGAGRTLFTVRGLARPLSRTVSRRGERVPSRRTPTRSAACGMRGAAERARMADARAGDLLRMFGADESLITELPSAPARAGQQAMRAAQ</sequence>